<feature type="region of interest" description="Disordered" evidence="2">
    <location>
        <begin position="210"/>
        <end position="232"/>
    </location>
</feature>
<accession>A0A103XD78</accession>
<dbReference type="Proteomes" id="UP000243975">
    <property type="component" value="Unassembled WGS sequence"/>
</dbReference>
<gene>
    <name evidence="3" type="ORF">Ccrd_026355</name>
</gene>
<name>A0A103XD78_CYNCS</name>
<feature type="coiled-coil region" evidence="1">
    <location>
        <begin position="101"/>
        <end position="135"/>
    </location>
</feature>
<dbReference type="EMBL" id="LEKV01005364">
    <property type="protein sequence ID" value="KVH88592.1"/>
    <property type="molecule type" value="Genomic_DNA"/>
</dbReference>
<evidence type="ECO:0000313" key="4">
    <source>
        <dbReference type="Proteomes" id="UP000243975"/>
    </source>
</evidence>
<dbReference type="STRING" id="59895.A0A103XD78"/>
<keyword evidence="4" id="KW-1185">Reference proteome</keyword>
<dbReference type="Gramene" id="KVH88592">
    <property type="protein sequence ID" value="KVH88592"/>
    <property type="gene ID" value="Ccrd_026355"/>
</dbReference>
<organism evidence="3 4">
    <name type="scientific">Cynara cardunculus var. scolymus</name>
    <name type="common">Globe artichoke</name>
    <name type="synonym">Cynara scolymus</name>
    <dbReference type="NCBI Taxonomy" id="59895"/>
    <lineage>
        <taxon>Eukaryota</taxon>
        <taxon>Viridiplantae</taxon>
        <taxon>Streptophyta</taxon>
        <taxon>Embryophyta</taxon>
        <taxon>Tracheophyta</taxon>
        <taxon>Spermatophyta</taxon>
        <taxon>Magnoliopsida</taxon>
        <taxon>eudicotyledons</taxon>
        <taxon>Gunneridae</taxon>
        <taxon>Pentapetalae</taxon>
        <taxon>asterids</taxon>
        <taxon>campanulids</taxon>
        <taxon>Asterales</taxon>
        <taxon>Asteraceae</taxon>
        <taxon>Carduoideae</taxon>
        <taxon>Cardueae</taxon>
        <taxon>Carduinae</taxon>
        <taxon>Cynara</taxon>
    </lineage>
</organism>
<evidence type="ECO:0000256" key="1">
    <source>
        <dbReference type="SAM" id="Coils"/>
    </source>
</evidence>
<comment type="caution">
    <text evidence="3">The sequence shown here is derived from an EMBL/GenBank/DDBJ whole genome shotgun (WGS) entry which is preliminary data.</text>
</comment>
<proteinExistence type="predicted"/>
<feature type="region of interest" description="Disordered" evidence="2">
    <location>
        <begin position="22"/>
        <end position="55"/>
    </location>
</feature>
<keyword evidence="1" id="KW-0175">Coiled coil</keyword>
<sequence>MEVGVGNSPETGGVAMEFPVFDGAELSSPPTVPPRLRRRLTETKSSGSPSSVEEIEAKLRNADLRRQKFYESLSSKARPKRRSPQYANGHNLGQRLEAKLQAAEQKRINRIEENIGKVQSEIRSLKKDMQNVKHQLNRRGKSGSEEFFEGHSGYFRGKNDSIRRVIPRLVRQRSSRTTSATTTSTTVGSCQCNAVALEFLFLSTLTTSNTRGCEEEDGGLNEEAGAGSIDVE</sequence>
<feature type="region of interest" description="Disordered" evidence="2">
    <location>
        <begin position="72"/>
        <end position="92"/>
    </location>
</feature>
<reference evidence="3 4" key="1">
    <citation type="journal article" date="2016" name="Sci. Rep.">
        <title>The genome sequence of the outbreeding globe artichoke constructed de novo incorporating a phase-aware low-pass sequencing strategy of F1 progeny.</title>
        <authorList>
            <person name="Scaglione D."/>
            <person name="Reyes-Chin-Wo S."/>
            <person name="Acquadro A."/>
            <person name="Froenicke L."/>
            <person name="Portis E."/>
            <person name="Beitel C."/>
            <person name="Tirone M."/>
            <person name="Mauro R."/>
            <person name="Lo Monaco A."/>
            <person name="Mauromicale G."/>
            <person name="Faccioli P."/>
            <person name="Cattivelli L."/>
            <person name="Rieseberg L."/>
            <person name="Michelmore R."/>
            <person name="Lanteri S."/>
        </authorList>
    </citation>
    <scope>NUCLEOTIDE SEQUENCE [LARGE SCALE GENOMIC DNA]</scope>
    <source>
        <strain evidence="3">2C</strain>
    </source>
</reference>
<dbReference type="AlphaFoldDB" id="A0A103XD78"/>
<evidence type="ECO:0000313" key="3">
    <source>
        <dbReference type="EMBL" id="KVH88592.1"/>
    </source>
</evidence>
<protein>
    <submittedName>
        <fullName evidence="3">T-complex 11</fullName>
    </submittedName>
</protein>
<evidence type="ECO:0000256" key="2">
    <source>
        <dbReference type="SAM" id="MobiDB-lite"/>
    </source>
</evidence>